<evidence type="ECO:0000313" key="1">
    <source>
        <dbReference type="EMBL" id="MDH1057237.1"/>
    </source>
</evidence>
<sequence>MIALSFGKNIAVRCISLSFASIGALISGCALNEQSADTQQIDIGIVGYARALSVEVSSDKVKSLGSASWLSSDLVITASHLFLNMPEGSQVRVGKNGYWVEADVVAIEDPAIRDLAILRVQSGTNIQSPIARSASVPVCEKQLQSAQEVVVVSEFHHGSSHSYGSPDYVRHHQGAAWTNHLTGHYPEGTSGGALYEVESGCLAGVVSRRSESHATGAPSIYSTEFVTAKEISQFLLDNGVMFPEVAGVGAAYSE</sequence>
<dbReference type="InterPro" id="IPR043504">
    <property type="entry name" value="Peptidase_S1_PA_chymotrypsin"/>
</dbReference>
<protein>
    <submittedName>
        <fullName evidence="1">Serine protease</fullName>
    </submittedName>
</protein>
<dbReference type="InterPro" id="IPR009003">
    <property type="entry name" value="Peptidase_S1_PA"/>
</dbReference>
<dbReference type="GO" id="GO:0008233">
    <property type="term" value="F:peptidase activity"/>
    <property type="evidence" value="ECO:0007669"/>
    <property type="project" value="UniProtKB-KW"/>
</dbReference>
<reference evidence="1" key="1">
    <citation type="submission" date="2022-09" db="EMBL/GenBank/DDBJ databases">
        <title>Intensive care unit water sources are persistently colonized with multi-drug resistant bacteria and are the site of extensive horizontal gene transfer of antibiotic resistance genes.</title>
        <authorList>
            <person name="Diorio-Toth L."/>
        </authorList>
    </citation>
    <scope>NUCLEOTIDE SEQUENCE</scope>
    <source>
        <strain evidence="1">GD03990</strain>
    </source>
</reference>
<dbReference type="AlphaFoldDB" id="A0AA42N6C3"/>
<keyword evidence="1" id="KW-0645">Protease</keyword>
<comment type="caution">
    <text evidence="1">The sequence shown here is derived from an EMBL/GenBank/DDBJ whole genome shotgun (WGS) entry which is preliminary data.</text>
</comment>
<gene>
    <name evidence="1" type="ORF">N5C05_21065</name>
</gene>
<dbReference type="Gene3D" id="2.40.10.10">
    <property type="entry name" value="Trypsin-like serine proteases"/>
    <property type="match status" value="2"/>
</dbReference>
<organism evidence="1 2">
    <name type="scientific">Aquipseudomonas alcaligenes</name>
    <name type="common">Pseudomonas alcaligenes</name>
    <dbReference type="NCBI Taxonomy" id="43263"/>
    <lineage>
        <taxon>Bacteria</taxon>
        <taxon>Pseudomonadati</taxon>
        <taxon>Pseudomonadota</taxon>
        <taxon>Gammaproteobacteria</taxon>
        <taxon>Pseudomonadales</taxon>
        <taxon>Pseudomonadaceae</taxon>
        <taxon>Aquipseudomonas</taxon>
    </lineage>
</organism>
<dbReference type="EMBL" id="JAOBYN010000032">
    <property type="protein sequence ID" value="MDH1057237.1"/>
    <property type="molecule type" value="Genomic_DNA"/>
</dbReference>
<accession>A0AA42N6C3</accession>
<proteinExistence type="predicted"/>
<evidence type="ECO:0000313" key="2">
    <source>
        <dbReference type="Proteomes" id="UP001158730"/>
    </source>
</evidence>
<keyword evidence="1" id="KW-0378">Hydrolase</keyword>
<name>A0AA42N6C3_AQUAC</name>
<dbReference type="RefSeq" id="WP_280055400.1">
    <property type="nucleotide sequence ID" value="NZ_JAOBYN010000032.1"/>
</dbReference>
<dbReference type="SUPFAM" id="SSF50494">
    <property type="entry name" value="Trypsin-like serine proteases"/>
    <property type="match status" value="1"/>
</dbReference>
<dbReference type="Proteomes" id="UP001158730">
    <property type="component" value="Unassembled WGS sequence"/>
</dbReference>
<dbReference type="GO" id="GO:0006508">
    <property type="term" value="P:proteolysis"/>
    <property type="evidence" value="ECO:0007669"/>
    <property type="project" value="UniProtKB-KW"/>
</dbReference>